<evidence type="ECO:0000256" key="4">
    <source>
        <dbReference type="ARBA" id="ARBA00010116"/>
    </source>
</evidence>
<dbReference type="InterPro" id="IPR008969">
    <property type="entry name" value="CarboxyPept-like_regulatory"/>
</dbReference>
<feature type="domain" description="Big-1" evidence="10">
    <location>
        <begin position="1225"/>
        <end position="1320"/>
    </location>
</feature>
<evidence type="ECO:0000313" key="11">
    <source>
        <dbReference type="EMBL" id="MCZ3365992.1"/>
    </source>
</evidence>
<dbReference type="InterPro" id="IPR001434">
    <property type="entry name" value="OmcB-like_DUF11"/>
</dbReference>
<dbReference type="PROSITE" id="PS51127">
    <property type="entry name" value="BIG1"/>
    <property type="match status" value="3"/>
</dbReference>
<comment type="subcellular location">
    <subcellularLocation>
        <location evidence="1">Cell envelope</location>
    </subcellularLocation>
    <subcellularLocation>
        <location evidence="2">Cell outer membrane</location>
    </subcellularLocation>
    <subcellularLocation>
        <location evidence="3">Secreted</location>
    </subcellularLocation>
</comment>
<evidence type="ECO:0000256" key="2">
    <source>
        <dbReference type="ARBA" id="ARBA00004442"/>
    </source>
</evidence>
<dbReference type="SUPFAM" id="SSF49464">
    <property type="entry name" value="Carboxypeptidase regulatory domain-like"/>
    <property type="match status" value="1"/>
</dbReference>
<dbReference type="InterPro" id="IPR012334">
    <property type="entry name" value="Pectin_lyas_fold"/>
</dbReference>
<dbReference type="SUPFAM" id="SSF49373">
    <property type="entry name" value="Invasin/intimin cell-adhesion fragments"/>
    <property type="match status" value="3"/>
</dbReference>
<organism evidence="11 13">
    <name type="scientific">Methanobacterium veterum</name>
    <dbReference type="NCBI Taxonomy" id="408577"/>
    <lineage>
        <taxon>Archaea</taxon>
        <taxon>Methanobacteriati</taxon>
        <taxon>Methanobacteriota</taxon>
        <taxon>Methanomada group</taxon>
        <taxon>Methanobacteria</taxon>
        <taxon>Methanobacteriales</taxon>
        <taxon>Methanobacteriaceae</taxon>
        <taxon>Methanobacterium</taxon>
    </lineage>
</organism>
<dbReference type="EMBL" id="JAPVER010000020">
    <property type="protein sequence ID" value="MCZ3365992.1"/>
    <property type="molecule type" value="Genomic_DNA"/>
</dbReference>
<dbReference type="Pfam" id="PF01345">
    <property type="entry name" value="DUF11"/>
    <property type="match status" value="1"/>
</dbReference>
<evidence type="ECO:0000256" key="1">
    <source>
        <dbReference type="ARBA" id="ARBA00004196"/>
    </source>
</evidence>
<evidence type="ECO:0000313" key="13">
    <source>
        <dbReference type="Proteomes" id="UP001068021"/>
    </source>
</evidence>
<name>A0A9E4ZUQ4_9EURY</name>
<dbReference type="Gene3D" id="2.60.40.10">
    <property type="entry name" value="Immunoglobulins"/>
    <property type="match status" value="4"/>
</dbReference>
<evidence type="ECO:0000256" key="3">
    <source>
        <dbReference type="ARBA" id="ARBA00004613"/>
    </source>
</evidence>
<dbReference type="EMBL" id="JAPVES010000024">
    <property type="protein sequence ID" value="MCZ3371457.1"/>
    <property type="molecule type" value="Genomic_DNA"/>
</dbReference>
<evidence type="ECO:0000256" key="7">
    <source>
        <dbReference type="ARBA" id="ARBA00023136"/>
    </source>
</evidence>
<reference evidence="11" key="1">
    <citation type="submission" date="2022-12" db="EMBL/GenBank/DDBJ databases">
        <title>Reclassification of two methanogenic archaea species isolated from the Kolyma lowland permafrost.</title>
        <authorList>
            <person name="Trubitsyn V.E."/>
            <person name="Rivkina E.M."/>
            <person name="Shcherbakova V.A."/>
        </authorList>
    </citation>
    <scope>NUCLEOTIDE SEQUENCE</scope>
    <source>
        <strain evidence="11">M2</strain>
        <strain evidence="12">MK4</strain>
    </source>
</reference>
<dbReference type="InterPro" id="IPR008964">
    <property type="entry name" value="Invasin/intimin_cell_adhesion"/>
</dbReference>
<sequence>MKKIKKQVILLTLTLILILLACNAVSAADNSNNTTQSNNSSTQLSAANSTAAAMNNVPSKVVISGKVLKCSDGTPFSGVTVTASKGGTKLASTTTGSDGTYTLSFFSSNNVFTVTASYPGHISSSKNIAVASGADDTSYGAANFKLGMNDVYVSTTGKDADGRGSFSKPVQTIKYALDLVNDGGTIHLASGTYAGTGNYHIYITKKVTIKGDTGNADDVIINSWWHWLINVGGRANLTLNDLKIFQAGGSGGDGAIYSYGTLYLNNCQFINNAARNGGAIYNTGGTCTATGCTFTGNNATTGGAIYNNGGICIINGCTFTGNNANITITEGDGAAIYNTGTLTATFSTFEDNTAESGAIWSSGTSTIAGCTFTNNHATNIGGAIENYGTMAIDLSTFAGNTANSAGAISNYGSLTINNSTFTRNTAAKGGAISQRDDGKSGSNNALNITGSVFTGNTATTKGSAIYCGNNAGTCNIHFNCIYGNTGTNDIYSDSTIDAINNWWGTNFSGTSPVNANRVNSNVVADPWIVLTLTSRDNLVDIGGITTVKVNLKYNSAGIDVSSLGTVPDEDVVFTFDSLGSVSPTSGTISKNLNATTTFTAGSTAGNSVVSAAVNGHTVTTTIKIKDLTNVYVNPNTGNDSTGDGSPTSPLQSLAKAISEVRAGGTVHVAKGTYSGANNRGIRIDKDVTIIGESQNNTIIDAQGQNSTFFVGYDFTVTIKNLMFSNGNATSSGNGGAIVSSGTLNLNNCTFINNTAEIHGGAIYTDHPLNISGCIFTGNTAAYSGAIGCISNDGTYTVTVHFSSFVNNTATKTGNAICCYNYGSANAENNWWGSNNPTFSSLVGGNVDYSPWMVLNITSNTATVKKGGTAAITVNMLYDSDGNYHGPASGHVPDGAAVSFTGTRGILNPTDSTLIDGQAASVFTANAAGTAVIYAAVDHETVQTPITIAKVNTNLVVGNAAGVNGKTVNLTATLTDENGNPVDGEIVNFNVNGNTHSATTDLSGVATWSYGISETAGVYTVSANFAGDDNYMLSSGTGTLTVNLKDTILVVGNVAGVNGKTANLTATLNYENGNPLSGKTVTFNVNGNAYTAMTDVSGVATWSYGISETVGVYIISVSFVDGKIYANSSSTGTLTVNTINTTITVNNATGVNGKTVNLTATLTDADGPVSGESVTFNVNGKDYTVTTDVSGVATWSYPIMETVGVYIISAGFVDGKIYANSSSTGTLTVNTINTTITVNNATGVNGKTVNLIVTLKDENGNPLSGKIVTFNVNGTDYTATTDASGLAALSYKLTKTGVYNIIASFSDGAVYANSTGSGNLTVSPAANLYIKIKASNNNPEVGEKFLLTYKLGNYGPDAAENVTITFKLPEGLDFIKVTADTGNCTYDPATRTVTWTIDSVPVGDPYLYFTVKAAGDGTYKITPDIDSSTYNSGSSEGITINVQSLPSNDNPNISGNYGSSTVKATSTISMQKTGVQLNYLILAIFLVLSGLVPKRK</sequence>
<keyword evidence="9" id="KW-1133">Transmembrane helix</keyword>
<feature type="domain" description="Big-1" evidence="10">
    <location>
        <begin position="1044"/>
        <end position="1138"/>
    </location>
</feature>
<dbReference type="Pfam" id="PF02369">
    <property type="entry name" value="Big_1"/>
    <property type="match status" value="1"/>
</dbReference>
<feature type="domain" description="Big-1" evidence="10">
    <location>
        <begin position="944"/>
        <end position="1031"/>
    </location>
</feature>
<evidence type="ECO:0000259" key="10">
    <source>
        <dbReference type="PROSITE" id="PS51127"/>
    </source>
</evidence>
<dbReference type="SUPFAM" id="SSF51126">
    <property type="entry name" value="Pectin lyase-like"/>
    <property type="match status" value="2"/>
</dbReference>
<dbReference type="Gene3D" id="2.160.20.10">
    <property type="entry name" value="Single-stranded right-handed beta-helix, Pectin lyase-like"/>
    <property type="match status" value="2"/>
</dbReference>
<keyword evidence="13" id="KW-1185">Reference proteome</keyword>
<protein>
    <submittedName>
        <fullName evidence="11">Ig-like domain repeat protein</fullName>
    </submittedName>
</protein>
<dbReference type="InterPro" id="IPR011050">
    <property type="entry name" value="Pectin_lyase_fold/virulence"/>
</dbReference>
<evidence type="ECO:0000256" key="6">
    <source>
        <dbReference type="ARBA" id="ARBA00022729"/>
    </source>
</evidence>
<dbReference type="Proteomes" id="UP001068021">
    <property type="component" value="Unassembled WGS sequence"/>
</dbReference>
<dbReference type="PANTHER" id="PTHR11319">
    <property type="entry name" value="G PROTEIN-COUPLED RECEPTOR-RELATED"/>
    <property type="match status" value="1"/>
</dbReference>
<feature type="transmembrane region" description="Helical" evidence="9">
    <location>
        <begin position="1474"/>
        <end position="1491"/>
    </location>
</feature>
<evidence type="ECO:0000313" key="12">
    <source>
        <dbReference type="EMBL" id="MCZ3371457.1"/>
    </source>
</evidence>
<dbReference type="Proteomes" id="UP001074446">
    <property type="component" value="Unassembled WGS sequence"/>
</dbReference>
<proteinExistence type="inferred from homology"/>
<dbReference type="Gene3D" id="2.60.40.1170">
    <property type="entry name" value="Mu homology domain, subdomain B"/>
    <property type="match status" value="1"/>
</dbReference>
<evidence type="ECO:0000256" key="9">
    <source>
        <dbReference type="SAM" id="Phobius"/>
    </source>
</evidence>
<dbReference type="InterPro" id="IPR003368">
    <property type="entry name" value="POMP_repeat"/>
</dbReference>
<keyword evidence="7 9" id="KW-0472">Membrane</keyword>
<evidence type="ECO:0000256" key="5">
    <source>
        <dbReference type="ARBA" id="ARBA00022525"/>
    </source>
</evidence>
<dbReference type="NCBIfam" id="TIGR01376">
    <property type="entry name" value="POMP_repeat"/>
    <property type="match status" value="2"/>
</dbReference>
<keyword evidence="9" id="KW-0812">Transmembrane</keyword>
<keyword evidence="5" id="KW-0964">Secreted</keyword>
<keyword evidence="8" id="KW-0998">Cell outer membrane</keyword>
<dbReference type="InterPro" id="IPR006626">
    <property type="entry name" value="PbH1"/>
</dbReference>
<keyword evidence="6" id="KW-0732">Signal</keyword>
<dbReference type="SUPFAM" id="SSF49447">
    <property type="entry name" value="Second domain of Mu2 adaptin subunit (ap50) of ap2 adaptor"/>
    <property type="match status" value="1"/>
</dbReference>
<dbReference type="PROSITE" id="PS51257">
    <property type="entry name" value="PROKAR_LIPOPROTEIN"/>
    <property type="match status" value="1"/>
</dbReference>
<dbReference type="InterPro" id="IPR013783">
    <property type="entry name" value="Ig-like_fold"/>
</dbReference>
<dbReference type="RefSeq" id="WP_157203589.1">
    <property type="nucleotide sequence ID" value="NZ_JAPVER010000020.1"/>
</dbReference>
<evidence type="ECO:0000256" key="8">
    <source>
        <dbReference type="ARBA" id="ARBA00023237"/>
    </source>
</evidence>
<comment type="similarity">
    <text evidence="4">Belongs to the intimin/invasin family.</text>
</comment>
<gene>
    <name evidence="12" type="ORF">O3H35_02285</name>
    <name evidence="11" type="ORF">O3H54_08865</name>
</gene>
<dbReference type="SMART" id="SM00710">
    <property type="entry name" value="PbH1"/>
    <property type="match status" value="8"/>
</dbReference>
<dbReference type="GO" id="GO:0005576">
    <property type="term" value="C:extracellular region"/>
    <property type="evidence" value="ECO:0007669"/>
    <property type="project" value="UniProtKB-SubCell"/>
</dbReference>
<dbReference type="InterPro" id="IPR036168">
    <property type="entry name" value="AP2_Mu_C_sf"/>
</dbReference>
<dbReference type="Pfam" id="PF02415">
    <property type="entry name" value="Chlam_PMP"/>
    <property type="match status" value="4"/>
</dbReference>
<dbReference type="SMART" id="SM00634">
    <property type="entry name" value="BID_1"/>
    <property type="match status" value="4"/>
</dbReference>
<comment type="caution">
    <text evidence="11">The sequence shown here is derived from an EMBL/GenBank/DDBJ whole genome shotgun (WGS) entry which is preliminary data.</text>
</comment>
<accession>A0A9E4ZUQ4</accession>
<dbReference type="InterPro" id="IPR003344">
    <property type="entry name" value="Big_1_dom"/>
</dbReference>
<dbReference type="PANTHER" id="PTHR11319:SF35">
    <property type="entry name" value="OUTER MEMBRANE PROTEIN PMPC-RELATED"/>
    <property type="match status" value="1"/>
</dbReference>